<comment type="similarity">
    <text evidence="2">Belongs to the thioredoxin family.</text>
</comment>
<reference evidence="5 6" key="1">
    <citation type="submission" date="2019-07" db="EMBL/GenBank/DDBJ databases">
        <title>Draft genome for Aliikangiella sp. M105.</title>
        <authorList>
            <person name="Wang G."/>
        </authorList>
    </citation>
    <scope>NUCLEOTIDE SEQUENCE [LARGE SCALE GENOMIC DNA]</scope>
    <source>
        <strain evidence="5 6">M105</strain>
    </source>
</reference>
<gene>
    <name evidence="5" type="ORF">FLL46_08890</name>
</gene>
<dbReference type="AlphaFoldDB" id="A0A545UGM3"/>
<keyword evidence="2" id="KW-1015">Disulfide bond</keyword>
<evidence type="ECO:0000256" key="3">
    <source>
        <dbReference type="PIRSR" id="PIRSR001488-1"/>
    </source>
</evidence>
<comment type="caution">
    <text evidence="5">The sequence shown here is derived from an EMBL/GenBank/DDBJ whole genome shotgun (WGS) entry which is preliminary data.</text>
</comment>
<evidence type="ECO:0000256" key="4">
    <source>
        <dbReference type="SAM" id="SignalP"/>
    </source>
</evidence>
<dbReference type="InterPro" id="IPR023205">
    <property type="entry name" value="DsbA/DsbL"/>
</dbReference>
<evidence type="ECO:0000256" key="2">
    <source>
        <dbReference type="PIRNR" id="PIRNR001488"/>
    </source>
</evidence>
<keyword evidence="1 4" id="KW-0732">Signal</keyword>
<evidence type="ECO:0000256" key="1">
    <source>
        <dbReference type="ARBA" id="ARBA00022729"/>
    </source>
</evidence>
<dbReference type="InterPro" id="IPR050824">
    <property type="entry name" value="Thiol_disulfide_DsbA"/>
</dbReference>
<proteinExistence type="inferred from homology"/>
<dbReference type="Proteomes" id="UP000315439">
    <property type="component" value="Unassembled WGS sequence"/>
</dbReference>
<comment type="subcellular location">
    <subcellularLocation>
        <location evidence="2">Periplasm</location>
    </subcellularLocation>
</comment>
<feature type="disulfide bond" description="Redox-active" evidence="3">
    <location>
        <begin position="54"/>
        <end position="57"/>
    </location>
</feature>
<dbReference type="EMBL" id="VIKS01000004">
    <property type="protein sequence ID" value="TQV88621.1"/>
    <property type="molecule type" value="Genomic_DNA"/>
</dbReference>
<organism evidence="5 6">
    <name type="scientific">Aliikangiella coralliicola</name>
    <dbReference type="NCBI Taxonomy" id="2592383"/>
    <lineage>
        <taxon>Bacteria</taxon>
        <taxon>Pseudomonadati</taxon>
        <taxon>Pseudomonadota</taxon>
        <taxon>Gammaproteobacteria</taxon>
        <taxon>Oceanospirillales</taxon>
        <taxon>Pleioneaceae</taxon>
        <taxon>Aliikangiella</taxon>
    </lineage>
</organism>
<feature type="signal peptide" evidence="4">
    <location>
        <begin position="1"/>
        <end position="24"/>
    </location>
</feature>
<dbReference type="SUPFAM" id="SSF52833">
    <property type="entry name" value="Thioredoxin-like"/>
    <property type="match status" value="1"/>
</dbReference>
<name>A0A545UGM3_9GAMM</name>
<dbReference type="InterPro" id="IPR036249">
    <property type="entry name" value="Thioredoxin-like_sf"/>
</dbReference>
<accession>A0A545UGM3</accession>
<keyword evidence="6" id="KW-1185">Reference proteome</keyword>
<feature type="chain" id="PRO_5022016572" description="Thiol:disulfide interchange protein" evidence="4">
    <location>
        <begin position="25"/>
        <end position="209"/>
    </location>
</feature>
<dbReference type="OrthoDB" id="9784896at2"/>
<sequence>MKKLKKLFAIGVAVIASASWNVAANSFEAGKDYEIVGPQIQTEPVVEEFFNYACGACYGAEQFATNLKKNNPGLKFRAVPVELRPAWKIYVKAYFIGEKLGVLEKSHGKIFHRLHVEKKFFKGEDDMKEFFLSLGVESDAYDKVAKSYWLKTQMRLAKQYSFKNKVASTPVFLVNKRYKLNSAGLGSYQRMEEAVKELSGLNKSQAPAQ</sequence>
<dbReference type="PANTHER" id="PTHR35891">
    <property type="entry name" value="THIOL:DISULFIDE INTERCHANGE PROTEIN DSBA"/>
    <property type="match status" value="1"/>
</dbReference>
<evidence type="ECO:0000313" key="6">
    <source>
        <dbReference type="Proteomes" id="UP000315439"/>
    </source>
</evidence>
<evidence type="ECO:0000313" key="5">
    <source>
        <dbReference type="EMBL" id="TQV88621.1"/>
    </source>
</evidence>
<dbReference type="CDD" id="cd03019">
    <property type="entry name" value="DsbA_DsbA"/>
    <property type="match status" value="1"/>
</dbReference>
<dbReference type="GO" id="GO:0042597">
    <property type="term" value="C:periplasmic space"/>
    <property type="evidence" value="ECO:0007669"/>
    <property type="project" value="UniProtKB-SubCell"/>
</dbReference>
<dbReference type="RefSeq" id="WP_142893129.1">
    <property type="nucleotide sequence ID" value="NZ_ML660162.1"/>
</dbReference>
<dbReference type="Gene3D" id="3.40.30.10">
    <property type="entry name" value="Glutaredoxin"/>
    <property type="match status" value="1"/>
</dbReference>
<protein>
    <recommendedName>
        <fullName evidence="2">Thiol:disulfide interchange protein</fullName>
    </recommendedName>
</protein>
<keyword evidence="2" id="KW-0574">Periplasm</keyword>
<dbReference type="PIRSF" id="PIRSF001488">
    <property type="entry name" value="Tdi_protein"/>
    <property type="match status" value="1"/>
</dbReference>
<dbReference type="PANTHER" id="PTHR35891:SF2">
    <property type="entry name" value="THIOL:DISULFIDE INTERCHANGE PROTEIN DSBA"/>
    <property type="match status" value="1"/>
</dbReference>